<dbReference type="Pfam" id="PF06964">
    <property type="entry name" value="Alpha-L-AF_C"/>
    <property type="match status" value="1"/>
</dbReference>
<dbReference type="InterPro" id="IPR010720">
    <property type="entry name" value="Alpha-L-AF_C"/>
</dbReference>
<dbReference type="Gene3D" id="3.20.20.80">
    <property type="entry name" value="Glycosidases"/>
    <property type="match status" value="1"/>
</dbReference>
<keyword evidence="11" id="KW-1185">Reference proteome</keyword>
<dbReference type="InterPro" id="IPR017853">
    <property type="entry name" value="GH"/>
</dbReference>
<dbReference type="EC" id="3.2.1.55" evidence="4"/>
<comment type="subunit">
    <text evidence="3">Homohexamer; trimer of dimers.</text>
</comment>
<dbReference type="GO" id="GO:0046556">
    <property type="term" value="F:alpha-L-arabinofuranosidase activity"/>
    <property type="evidence" value="ECO:0007669"/>
    <property type="project" value="UniProtKB-EC"/>
</dbReference>
<name>A0ABU0PN84_9MICC</name>
<dbReference type="SUPFAM" id="SSF51011">
    <property type="entry name" value="Glycosyl hydrolase domain"/>
    <property type="match status" value="1"/>
</dbReference>
<evidence type="ECO:0000256" key="4">
    <source>
        <dbReference type="ARBA" id="ARBA00012670"/>
    </source>
</evidence>
<evidence type="ECO:0000256" key="1">
    <source>
        <dbReference type="ARBA" id="ARBA00001462"/>
    </source>
</evidence>
<feature type="region of interest" description="Disordered" evidence="8">
    <location>
        <begin position="1"/>
        <end position="31"/>
    </location>
</feature>
<dbReference type="InterPro" id="IPR013780">
    <property type="entry name" value="Glyco_hydro_b"/>
</dbReference>
<feature type="domain" description="Alpha-L-arabinofuranosidase C-terminal" evidence="9">
    <location>
        <begin position="319"/>
        <end position="522"/>
    </location>
</feature>
<evidence type="ECO:0000256" key="7">
    <source>
        <dbReference type="ARBA" id="ARBA00023295"/>
    </source>
</evidence>
<accession>A0ABU0PN84</accession>
<keyword evidence="5 10" id="KW-0378">Hydrolase</keyword>
<dbReference type="InterPro" id="IPR055235">
    <property type="entry name" value="ASD1_cat"/>
</dbReference>
<reference evidence="10 11" key="1">
    <citation type="submission" date="2023-07" db="EMBL/GenBank/DDBJ databases">
        <title>Comparative genomics of wheat-associated soil bacteria to identify genetic determinants of phenazine resistance.</title>
        <authorList>
            <person name="Mouncey N."/>
        </authorList>
    </citation>
    <scope>NUCLEOTIDE SEQUENCE [LARGE SCALE GENOMIC DNA]</scope>
    <source>
        <strain evidence="10 11">W1I3</strain>
    </source>
</reference>
<evidence type="ECO:0000256" key="2">
    <source>
        <dbReference type="ARBA" id="ARBA00007186"/>
    </source>
</evidence>
<evidence type="ECO:0000256" key="5">
    <source>
        <dbReference type="ARBA" id="ARBA00022801"/>
    </source>
</evidence>
<dbReference type="PANTHER" id="PTHR43576:SF3">
    <property type="entry name" value="ALPHA-L-ARABINOFURANOSIDASE C"/>
    <property type="match status" value="1"/>
</dbReference>
<evidence type="ECO:0000256" key="8">
    <source>
        <dbReference type="SAM" id="MobiDB-lite"/>
    </source>
</evidence>
<dbReference type="SUPFAM" id="SSF51445">
    <property type="entry name" value="(Trans)glycosidases"/>
    <property type="match status" value="1"/>
</dbReference>
<comment type="similarity">
    <text evidence="2">Belongs to the glycosyl hydrolase 51 family.</text>
</comment>
<dbReference type="Proteomes" id="UP001236806">
    <property type="component" value="Unassembled WGS sequence"/>
</dbReference>
<evidence type="ECO:0000313" key="11">
    <source>
        <dbReference type="Proteomes" id="UP001236806"/>
    </source>
</evidence>
<evidence type="ECO:0000256" key="3">
    <source>
        <dbReference type="ARBA" id="ARBA00011165"/>
    </source>
</evidence>
<gene>
    <name evidence="10" type="ORF">QFZ36_003004</name>
</gene>
<dbReference type="Pfam" id="PF22848">
    <property type="entry name" value="ASD1_dom"/>
    <property type="match status" value="1"/>
</dbReference>
<keyword evidence="6" id="KW-0119">Carbohydrate metabolism</keyword>
<dbReference type="EMBL" id="JAUSXB010000001">
    <property type="protein sequence ID" value="MDQ0675443.1"/>
    <property type="molecule type" value="Genomic_DNA"/>
</dbReference>
<organism evidence="10 11">
    <name type="scientific">Pseudarthrobacter siccitolerans</name>
    <dbReference type="NCBI Taxonomy" id="861266"/>
    <lineage>
        <taxon>Bacteria</taxon>
        <taxon>Bacillati</taxon>
        <taxon>Actinomycetota</taxon>
        <taxon>Actinomycetes</taxon>
        <taxon>Micrococcales</taxon>
        <taxon>Micrococcaceae</taxon>
        <taxon>Pseudarthrobacter</taxon>
    </lineage>
</organism>
<dbReference type="SMART" id="SM00813">
    <property type="entry name" value="Alpha-L-AF_C"/>
    <property type="match status" value="1"/>
</dbReference>
<comment type="catalytic activity">
    <reaction evidence="1">
        <text>Hydrolysis of terminal non-reducing alpha-L-arabinofuranoside residues in alpha-L-arabinosides.</text>
        <dbReference type="EC" id="3.2.1.55"/>
    </reaction>
</comment>
<feature type="compositionally biased region" description="Polar residues" evidence="8">
    <location>
        <begin position="1"/>
        <end position="10"/>
    </location>
</feature>
<evidence type="ECO:0000313" key="10">
    <source>
        <dbReference type="EMBL" id="MDQ0675443.1"/>
    </source>
</evidence>
<dbReference type="Gene3D" id="2.60.40.1180">
    <property type="entry name" value="Golgi alpha-mannosidase II"/>
    <property type="match status" value="1"/>
</dbReference>
<sequence>MASTESTAPGRSTGPAGSESPAAGPAAPGSAAAKITMDRAFMVGPVRRRTFGAFVEHLGRCVYTGIFEPEHPTADGDGFRGDVLELTRELGVSTVRYPGGNFVSGYRWEDGVGPADKRPVRLDLAWHSTDPNLVGVDEFAKWSAKAGVETMMAVNLGTRGTQEALDLLEYCNIDGGTAFSDQRRANGAENGYGIKMWCLGNEMDGPWQIGHKNALEYGRLAADTARGMRMIEPDLELVACGSSGPTMSTFGEWERVVLSETYELVDLISAHQYFEDFGDLQEHLSAGHRMETFIHHIVSHIDHVKSVKKSTRQVNISFDEWNVWHMSRDESRAPTGKDWPVAPVLLEDTYTVADAVVVGDLLVTLLKNTDRVHSASLAQLVNVIAPIMTEPGGRAWKQTTFHPFALTSRHASGTVLQLAVESPLVSGGKTAGFAAVSAVATYDADKGEAVVFAVNRSATDSLGLDAMVSGLGNVRVLEALTYANKDPYWQATADDSTSVLPAENVSAKADGGRLTAELPAVSWSMIRLAVGQ</sequence>
<evidence type="ECO:0000256" key="6">
    <source>
        <dbReference type="ARBA" id="ARBA00023277"/>
    </source>
</evidence>
<feature type="compositionally biased region" description="Low complexity" evidence="8">
    <location>
        <begin position="12"/>
        <end position="31"/>
    </location>
</feature>
<evidence type="ECO:0000259" key="9">
    <source>
        <dbReference type="SMART" id="SM00813"/>
    </source>
</evidence>
<keyword evidence="7 10" id="KW-0326">Glycosidase</keyword>
<comment type="caution">
    <text evidence="10">The sequence shown here is derived from an EMBL/GenBank/DDBJ whole genome shotgun (WGS) entry which is preliminary data.</text>
</comment>
<proteinExistence type="inferred from homology"/>
<dbReference type="PANTHER" id="PTHR43576">
    <property type="entry name" value="ALPHA-L-ARABINOFURANOSIDASE C-RELATED"/>
    <property type="match status" value="1"/>
</dbReference>
<protein>
    <recommendedName>
        <fullName evidence="4">non-reducing end alpha-L-arabinofuranosidase</fullName>
        <ecNumber evidence="4">3.2.1.55</ecNumber>
    </recommendedName>
</protein>